<evidence type="ECO:0000313" key="4">
    <source>
        <dbReference type="EMBL" id="CAF2252881.1"/>
    </source>
</evidence>
<accession>A0A815YLI6</accession>
<dbReference type="Proteomes" id="UP000681967">
    <property type="component" value="Unassembled WGS sequence"/>
</dbReference>
<dbReference type="EMBL" id="CAJOBJ010000183">
    <property type="protein sequence ID" value="CAF3802550.1"/>
    <property type="molecule type" value="Genomic_DNA"/>
</dbReference>
<dbReference type="EMBL" id="CAJNOW010009849">
    <property type="protein sequence ID" value="CAF1571235.1"/>
    <property type="molecule type" value="Genomic_DNA"/>
</dbReference>
<feature type="region of interest" description="Disordered" evidence="1">
    <location>
        <begin position="1"/>
        <end position="23"/>
    </location>
</feature>
<evidence type="ECO:0000313" key="7">
    <source>
        <dbReference type="Proteomes" id="UP000663834"/>
    </source>
</evidence>
<name>A0A815YLI6_9BILA</name>
<dbReference type="EMBL" id="CAJNOV010006258">
    <property type="protein sequence ID" value="CAF1240757.1"/>
    <property type="molecule type" value="Genomic_DNA"/>
</dbReference>
<gene>
    <name evidence="5" type="ORF">BYL167_LOCUS1708</name>
    <name evidence="2" type="ORF">CJN711_LOCUS13980</name>
    <name evidence="6" type="ORF">GIL414_LOCUS1173</name>
    <name evidence="3" type="ORF">KQP761_LOCUS19191</name>
    <name evidence="4" type="ORF">MBJ925_LOCUS37986</name>
</gene>
<dbReference type="EMBL" id="CAJOBH010000270">
    <property type="protein sequence ID" value="CAF3776683.1"/>
    <property type="molecule type" value="Genomic_DNA"/>
</dbReference>
<sequence length="23" mass="2572">MASKVSDDESPESPNKFIHLPRS</sequence>
<comment type="caution">
    <text evidence="3">The sequence shown here is derived from an EMBL/GenBank/DDBJ whole genome shotgun (WGS) entry which is preliminary data.</text>
</comment>
<evidence type="ECO:0000313" key="3">
    <source>
        <dbReference type="EMBL" id="CAF1571235.1"/>
    </source>
</evidence>
<reference evidence="3" key="1">
    <citation type="submission" date="2021-02" db="EMBL/GenBank/DDBJ databases">
        <authorList>
            <person name="Nowell W R."/>
        </authorList>
    </citation>
    <scope>NUCLEOTIDE SEQUENCE</scope>
</reference>
<evidence type="ECO:0000313" key="2">
    <source>
        <dbReference type="EMBL" id="CAF1240757.1"/>
    </source>
</evidence>
<feature type="non-terminal residue" evidence="3">
    <location>
        <position position="23"/>
    </location>
</feature>
<protein>
    <submittedName>
        <fullName evidence="3">Uncharacterized protein</fullName>
    </submittedName>
</protein>
<dbReference type="Proteomes" id="UP000663834">
    <property type="component" value="Unassembled WGS sequence"/>
</dbReference>
<evidence type="ECO:0000256" key="1">
    <source>
        <dbReference type="SAM" id="MobiDB-lite"/>
    </source>
</evidence>
<proteinExistence type="predicted"/>
<dbReference type="EMBL" id="CAJNRE010021197">
    <property type="protein sequence ID" value="CAF2252881.1"/>
    <property type="molecule type" value="Genomic_DNA"/>
</dbReference>
<evidence type="ECO:0000313" key="5">
    <source>
        <dbReference type="EMBL" id="CAF3776683.1"/>
    </source>
</evidence>
<dbReference type="Proteomes" id="UP000681720">
    <property type="component" value="Unassembled WGS sequence"/>
</dbReference>
<dbReference type="AlphaFoldDB" id="A0A815YLI6"/>
<dbReference type="Proteomes" id="UP000663824">
    <property type="component" value="Unassembled WGS sequence"/>
</dbReference>
<dbReference type="Proteomes" id="UP000663855">
    <property type="component" value="Unassembled WGS sequence"/>
</dbReference>
<organism evidence="3 7">
    <name type="scientific">Rotaria magnacalcarata</name>
    <dbReference type="NCBI Taxonomy" id="392030"/>
    <lineage>
        <taxon>Eukaryota</taxon>
        <taxon>Metazoa</taxon>
        <taxon>Spiralia</taxon>
        <taxon>Gnathifera</taxon>
        <taxon>Rotifera</taxon>
        <taxon>Eurotatoria</taxon>
        <taxon>Bdelloidea</taxon>
        <taxon>Philodinida</taxon>
        <taxon>Philodinidae</taxon>
        <taxon>Rotaria</taxon>
    </lineage>
</organism>
<evidence type="ECO:0000313" key="6">
    <source>
        <dbReference type="EMBL" id="CAF3802550.1"/>
    </source>
</evidence>